<dbReference type="OrthoDB" id="10585340at2759"/>
<proteinExistence type="predicted"/>
<dbReference type="EMBL" id="PDUG01000006">
    <property type="protein sequence ID" value="PIC21831.1"/>
    <property type="molecule type" value="Genomic_DNA"/>
</dbReference>
<name>A0A2G5T434_9PELO</name>
<keyword evidence="2" id="KW-1185">Reference proteome</keyword>
<protein>
    <submittedName>
        <fullName evidence="1">Uncharacterized protein</fullName>
    </submittedName>
</protein>
<reference evidence="2" key="1">
    <citation type="submission" date="2017-10" db="EMBL/GenBank/DDBJ databases">
        <title>Rapid genome shrinkage in a self-fertile nematode reveals novel sperm competition proteins.</title>
        <authorList>
            <person name="Yin D."/>
            <person name="Schwarz E.M."/>
            <person name="Thomas C.G."/>
            <person name="Felde R.L."/>
            <person name="Korf I.F."/>
            <person name="Cutter A.D."/>
            <person name="Schartner C.M."/>
            <person name="Ralston E.J."/>
            <person name="Meyer B.J."/>
            <person name="Haag E.S."/>
        </authorList>
    </citation>
    <scope>NUCLEOTIDE SEQUENCE [LARGE SCALE GENOMIC DNA]</scope>
    <source>
        <strain evidence="2">JU1422</strain>
    </source>
</reference>
<gene>
    <name evidence="1" type="primary">Cnig_chr_X.g26526</name>
    <name evidence="1" type="ORF">B9Z55_026526</name>
</gene>
<evidence type="ECO:0000313" key="1">
    <source>
        <dbReference type="EMBL" id="PIC21831.1"/>
    </source>
</evidence>
<evidence type="ECO:0000313" key="2">
    <source>
        <dbReference type="Proteomes" id="UP000230233"/>
    </source>
</evidence>
<comment type="caution">
    <text evidence="1">The sequence shown here is derived from an EMBL/GenBank/DDBJ whole genome shotgun (WGS) entry which is preliminary data.</text>
</comment>
<organism evidence="1 2">
    <name type="scientific">Caenorhabditis nigoni</name>
    <dbReference type="NCBI Taxonomy" id="1611254"/>
    <lineage>
        <taxon>Eukaryota</taxon>
        <taxon>Metazoa</taxon>
        <taxon>Ecdysozoa</taxon>
        <taxon>Nematoda</taxon>
        <taxon>Chromadorea</taxon>
        <taxon>Rhabditida</taxon>
        <taxon>Rhabditina</taxon>
        <taxon>Rhabditomorpha</taxon>
        <taxon>Rhabditoidea</taxon>
        <taxon>Rhabditidae</taxon>
        <taxon>Peloderinae</taxon>
        <taxon>Caenorhabditis</taxon>
    </lineage>
</organism>
<accession>A0A2G5T434</accession>
<dbReference type="Proteomes" id="UP000230233">
    <property type="component" value="Chromosome X"/>
</dbReference>
<dbReference type="AlphaFoldDB" id="A0A2G5T434"/>
<sequence length="78" mass="8729">METEACCHHLVDFVEINSTLDIGMWIMFLSFVSSECSSFQAMRPPSPDEISLLFHIEVVLASDVGVHDVLLLFSTARL</sequence>